<keyword evidence="10" id="KW-1185">Reference proteome</keyword>
<evidence type="ECO:0000313" key="10">
    <source>
        <dbReference type="Proteomes" id="UP000243605"/>
    </source>
</evidence>
<reference evidence="9 10" key="1">
    <citation type="submission" date="2016-10" db="EMBL/GenBank/DDBJ databases">
        <authorList>
            <person name="Varghese N."/>
            <person name="Submissions S."/>
        </authorList>
    </citation>
    <scope>NUCLEOTIDE SEQUENCE [LARGE SCALE GENOMIC DNA]</scope>
    <source>
        <strain evidence="9 10">IBRC-M10081</strain>
    </source>
</reference>
<keyword evidence="4 7" id="KW-0812">Transmembrane</keyword>
<dbReference type="PANTHER" id="PTHR23501:SF191">
    <property type="entry name" value="VACUOLAR BASIC AMINO ACID TRANSPORTER 4"/>
    <property type="match status" value="1"/>
</dbReference>
<dbReference type="Proteomes" id="UP000243605">
    <property type="component" value="Unassembled WGS sequence"/>
</dbReference>
<dbReference type="AlphaFoldDB" id="A0A662Z6P7"/>
<keyword evidence="3" id="KW-1003">Cell membrane</keyword>
<dbReference type="PANTHER" id="PTHR23501">
    <property type="entry name" value="MAJOR FACILITATOR SUPERFAMILY"/>
    <property type="match status" value="1"/>
</dbReference>
<keyword evidence="6 7" id="KW-0472">Membrane</keyword>
<evidence type="ECO:0000256" key="3">
    <source>
        <dbReference type="ARBA" id="ARBA00022475"/>
    </source>
</evidence>
<feature type="transmembrane region" description="Helical" evidence="7">
    <location>
        <begin position="433"/>
        <end position="456"/>
    </location>
</feature>
<dbReference type="Gene3D" id="1.20.1720.10">
    <property type="entry name" value="Multidrug resistance protein D"/>
    <property type="match status" value="1"/>
</dbReference>
<evidence type="ECO:0000256" key="2">
    <source>
        <dbReference type="ARBA" id="ARBA00022448"/>
    </source>
</evidence>
<feature type="transmembrane region" description="Helical" evidence="7">
    <location>
        <begin position="197"/>
        <end position="214"/>
    </location>
</feature>
<name>A0A662Z6P7_9STAP</name>
<dbReference type="GO" id="GO:0022857">
    <property type="term" value="F:transmembrane transporter activity"/>
    <property type="evidence" value="ECO:0007669"/>
    <property type="project" value="InterPro"/>
</dbReference>
<feature type="transmembrane region" description="Helical" evidence="7">
    <location>
        <begin position="159"/>
        <end position="177"/>
    </location>
</feature>
<keyword evidence="2" id="KW-0813">Transport</keyword>
<feature type="transmembrane region" description="Helical" evidence="7">
    <location>
        <begin position="263"/>
        <end position="288"/>
    </location>
</feature>
<evidence type="ECO:0000256" key="1">
    <source>
        <dbReference type="ARBA" id="ARBA00004651"/>
    </source>
</evidence>
<dbReference type="PRINTS" id="PR01036">
    <property type="entry name" value="TCRTETB"/>
</dbReference>
<dbReference type="InterPro" id="IPR011701">
    <property type="entry name" value="MFS"/>
</dbReference>
<feature type="transmembrane region" description="Helical" evidence="7">
    <location>
        <begin position="42"/>
        <end position="61"/>
    </location>
</feature>
<feature type="transmembrane region" description="Helical" evidence="7">
    <location>
        <begin position="98"/>
        <end position="119"/>
    </location>
</feature>
<dbReference type="Pfam" id="PF07690">
    <property type="entry name" value="MFS_1"/>
    <property type="match status" value="1"/>
</dbReference>
<dbReference type="CDD" id="cd17502">
    <property type="entry name" value="MFS_Azr1_MDR_like"/>
    <property type="match status" value="1"/>
</dbReference>
<protein>
    <submittedName>
        <fullName evidence="9">Drug resistance transporter, EmrB/QacA subfamily</fullName>
    </submittedName>
</protein>
<feature type="transmembrane region" description="Helical" evidence="7">
    <location>
        <begin position="354"/>
        <end position="379"/>
    </location>
</feature>
<dbReference type="GO" id="GO:0005886">
    <property type="term" value="C:plasma membrane"/>
    <property type="evidence" value="ECO:0007669"/>
    <property type="project" value="UniProtKB-SubCell"/>
</dbReference>
<gene>
    <name evidence="9" type="ORF">SAMN05192557_1995</name>
</gene>
<dbReference type="PROSITE" id="PS50850">
    <property type="entry name" value="MFS"/>
    <property type="match status" value="1"/>
</dbReference>
<dbReference type="OrthoDB" id="9807274at2"/>
<evidence type="ECO:0000259" key="8">
    <source>
        <dbReference type="PROSITE" id="PS50850"/>
    </source>
</evidence>
<evidence type="ECO:0000256" key="5">
    <source>
        <dbReference type="ARBA" id="ARBA00022989"/>
    </source>
</evidence>
<dbReference type="EMBL" id="FOIT01000007">
    <property type="protein sequence ID" value="SEW18083.1"/>
    <property type="molecule type" value="Genomic_DNA"/>
</dbReference>
<dbReference type="SUPFAM" id="SSF103473">
    <property type="entry name" value="MFS general substrate transporter"/>
    <property type="match status" value="1"/>
</dbReference>
<feature type="transmembrane region" description="Helical" evidence="7">
    <location>
        <begin position="294"/>
        <end position="318"/>
    </location>
</feature>
<evidence type="ECO:0000256" key="4">
    <source>
        <dbReference type="ARBA" id="ARBA00022692"/>
    </source>
</evidence>
<dbReference type="FunFam" id="1.20.1720.10:FF:000004">
    <property type="entry name" value="EmrB/QacA family drug resistance transporter"/>
    <property type="match status" value="1"/>
</dbReference>
<dbReference type="InterPro" id="IPR036259">
    <property type="entry name" value="MFS_trans_sf"/>
</dbReference>
<comment type="subcellular location">
    <subcellularLocation>
        <location evidence="1">Cell membrane</location>
        <topology evidence="1">Multi-pass membrane protein</topology>
    </subcellularLocation>
</comment>
<evidence type="ECO:0000256" key="7">
    <source>
        <dbReference type="SAM" id="Phobius"/>
    </source>
</evidence>
<keyword evidence="5 7" id="KW-1133">Transmembrane helix</keyword>
<evidence type="ECO:0000313" key="9">
    <source>
        <dbReference type="EMBL" id="SEW18083.1"/>
    </source>
</evidence>
<evidence type="ECO:0000256" key="6">
    <source>
        <dbReference type="ARBA" id="ARBA00023136"/>
    </source>
</evidence>
<feature type="transmembrane region" description="Helical" evidence="7">
    <location>
        <begin position="12"/>
        <end position="30"/>
    </location>
</feature>
<feature type="transmembrane region" description="Helical" evidence="7">
    <location>
        <begin position="73"/>
        <end position="92"/>
    </location>
</feature>
<feature type="transmembrane region" description="Helical" evidence="7">
    <location>
        <begin position="220"/>
        <end position="242"/>
    </location>
</feature>
<dbReference type="InterPro" id="IPR020846">
    <property type="entry name" value="MFS_dom"/>
</dbReference>
<organism evidence="9 10">
    <name type="scientific">Aliicoccus persicus</name>
    <dbReference type="NCBI Taxonomy" id="930138"/>
    <lineage>
        <taxon>Bacteria</taxon>
        <taxon>Bacillati</taxon>
        <taxon>Bacillota</taxon>
        <taxon>Bacilli</taxon>
        <taxon>Bacillales</taxon>
        <taxon>Staphylococcaceae</taxon>
        <taxon>Aliicoccus</taxon>
    </lineage>
</organism>
<feature type="domain" description="Major facilitator superfamily (MFS) profile" evidence="8">
    <location>
        <begin position="8"/>
        <end position="461"/>
    </location>
</feature>
<feature type="transmembrane region" description="Helical" evidence="7">
    <location>
        <begin position="131"/>
        <end position="153"/>
    </location>
</feature>
<proteinExistence type="predicted"/>
<accession>A0A662Z6P7</accession>
<sequence>MNENEKKIVTALLISTFLAAIEVTIISTAMPTIVDKLGGFELMSWVFAIYLLTISVTTPIWGKLADLTGRKKIFIIGVAIFLLGSTLSGLSQNMGQLIFFRAIQGIGAGAINPVTFTIIADVFSLKQRARVQALISSMWGIAAVTGPLAGGFLTDFVSWRLIFLINIPFGLLSIWMIGKNLNESIKKRKSKIDYGGVATFTIGITALLLALLSLDTESGIGLSQTTLFIFIGTAMLFLVLFIQIQRRHQEPMIPLELFKIKDVSFSVSASFLTSMILIGLSAFLPLWIQNVLEMGATATGIILIPLSLGWPIGSMLSGRVFIPRLGIKQTALTGASCILIGALLLTTINPETPLAILALFIFIIGLGFGFATTSYTVIIQSTVPPEMRGSGGSLITLFRTLGQALGVAVLGTSMNFVINAVDTDVASPESVAQGLYVVFIISAIISVLSLIMTLLIPTRSLDEYKY</sequence>
<feature type="transmembrane region" description="Helical" evidence="7">
    <location>
        <begin position="400"/>
        <end position="421"/>
    </location>
</feature>
<dbReference type="RefSeq" id="WP_091476570.1">
    <property type="nucleotide sequence ID" value="NZ_FOIT01000007.1"/>
</dbReference>
<dbReference type="Gene3D" id="1.20.1250.20">
    <property type="entry name" value="MFS general substrate transporter like domains"/>
    <property type="match status" value="1"/>
</dbReference>